<protein>
    <submittedName>
        <fullName evidence="2">YhdT family protein</fullName>
    </submittedName>
</protein>
<reference evidence="2" key="1">
    <citation type="journal article" date="2021" name="PeerJ">
        <title>Extensive microbial diversity within the chicken gut microbiome revealed by metagenomics and culture.</title>
        <authorList>
            <person name="Gilroy R."/>
            <person name="Ravi A."/>
            <person name="Getino M."/>
            <person name="Pursley I."/>
            <person name="Horton D.L."/>
            <person name="Alikhan N.F."/>
            <person name="Baker D."/>
            <person name="Gharbi K."/>
            <person name="Hall N."/>
            <person name="Watson M."/>
            <person name="Adriaenssens E.M."/>
            <person name="Foster-Nyarko E."/>
            <person name="Jarju S."/>
            <person name="Secka A."/>
            <person name="Antonio M."/>
            <person name="Oren A."/>
            <person name="Chaudhuri R.R."/>
            <person name="La Ragione R."/>
            <person name="Hildebrand F."/>
            <person name="Pallen M.J."/>
        </authorList>
    </citation>
    <scope>NUCLEOTIDE SEQUENCE</scope>
    <source>
        <strain evidence="2">ChiGjej2B2-19336</strain>
    </source>
</reference>
<dbReference type="PANTHER" id="PTHR39174">
    <property type="entry name" value="INNER MEMBRANE PROTEIN-RELATED"/>
    <property type="match status" value="1"/>
</dbReference>
<keyword evidence="1" id="KW-0812">Transmembrane</keyword>
<proteinExistence type="predicted"/>
<feature type="transmembrane region" description="Helical" evidence="1">
    <location>
        <begin position="12"/>
        <end position="33"/>
    </location>
</feature>
<name>A0A921DRI2_9BACT</name>
<evidence type="ECO:0000256" key="1">
    <source>
        <dbReference type="SAM" id="Phobius"/>
    </source>
</evidence>
<dbReference type="PANTHER" id="PTHR39174:SF1">
    <property type="entry name" value="INNER MEMBRANE PROTEIN"/>
    <property type="match status" value="1"/>
</dbReference>
<accession>A0A921DRI2</accession>
<reference evidence="2" key="2">
    <citation type="submission" date="2021-09" db="EMBL/GenBank/DDBJ databases">
        <authorList>
            <person name="Gilroy R."/>
        </authorList>
    </citation>
    <scope>NUCLEOTIDE SEQUENCE</scope>
    <source>
        <strain evidence="2">ChiGjej2B2-19336</strain>
    </source>
</reference>
<keyword evidence="1" id="KW-0472">Membrane</keyword>
<dbReference type="EMBL" id="DYZA01000170">
    <property type="protein sequence ID" value="HJD97669.1"/>
    <property type="molecule type" value="Genomic_DNA"/>
</dbReference>
<feature type="transmembrane region" description="Helical" evidence="1">
    <location>
        <begin position="45"/>
        <end position="70"/>
    </location>
</feature>
<sequence>MRKAFRQADREAVITLGLYAFFFVWWTVFAFVLGSGDPEEYSYVWGLPAWFFYSCVLGYPVMTLILWVVVRRFFVDIPLDEPEDGKGGGKQ</sequence>
<comment type="caution">
    <text evidence="2">The sequence shown here is derived from an EMBL/GenBank/DDBJ whole genome shotgun (WGS) entry which is preliminary data.</text>
</comment>
<dbReference type="InterPro" id="IPR010398">
    <property type="entry name" value="DUF997"/>
</dbReference>
<organism evidence="2 3">
    <name type="scientific">Mailhella massiliensis</name>
    <dbReference type="NCBI Taxonomy" id="1903261"/>
    <lineage>
        <taxon>Bacteria</taxon>
        <taxon>Pseudomonadati</taxon>
        <taxon>Thermodesulfobacteriota</taxon>
        <taxon>Desulfovibrionia</taxon>
        <taxon>Desulfovibrionales</taxon>
        <taxon>Desulfovibrionaceae</taxon>
        <taxon>Mailhella</taxon>
    </lineage>
</organism>
<dbReference type="RefSeq" id="WP_304122716.1">
    <property type="nucleotide sequence ID" value="NZ_DYZA01000170.1"/>
</dbReference>
<dbReference type="AlphaFoldDB" id="A0A921DRI2"/>
<evidence type="ECO:0000313" key="3">
    <source>
        <dbReference type="Proteomes" id="UP000698963"/>
    </source>
</evidence>
<dbReference type="Proteomes" id="UP000698963">
    <property type="component" value="Unassembled WGS sequence"/>
</dbReference>
<dbReference type="Pfam" id="PF06196">
    <property type="entry name" value="DUF997"/>
    <property type="match status" value="1"/>
</dbReference>
<gene>
    <name evidence="2" type="ORF">K8W16_08500</name>
</gene>
<keyword evidence="1" id="KW-1133">Transmembrane helix</keyword>
<evidence type="ECO:0000313" key="2">
    <source>
        <dbReference type="EMBL" id="HJD97669.1"/>
    </source>
</evidence>